<dbReference type="InterPro" id="IPR029063">
    <property type="entry name" value="SAM-dependent_MTases_sf"/>
</dbReference>
<dbReference type="Gene3D" id="3.40.50.2000">
    <property type="entry name" value="Glycogen Phosphorylase B"/>
    <property type="match status" value="3"/>
</dbReference>
<dbReference type="EMBL" id="JAWIIJ010000010">
    <property type="protein sequence ID" value="MDV2079942.1"/>
    <property type="molecule type" value="Genomic_DNA"/>
</dbReference>
<dbReference type="SUPFAM" id="SSF53756">
    <property type="entry name" value="UDP-Glycosyltransferase/glycogen phosphorylase"/>
    <property type="match status" value="2"/>
</dbReference>
<name>A0ABU3W075_9GAMM</name>
<dbReference type="Pfam" id="PF13692">
    <property type="entry name" value="Glyco_trans_1_4"/>
    <property type="match status" value="1"/>
</dbReference>
<reference evidence="2 3" key="1">
    <citation type="submission" date="2023-10" db="EMBL/GenBank/DDBJ databases">
        <title>Characteristics and mechanism of a salt-tolerant marine origin heterotrophic nitrifying- aerobic denitrifying bacteria Marinobacter xestospongiae HN1.</title>
        <authorList>
            <person name="Qi R."/>
        </authorList>
    </citation>
    <scope>NUCLEOTIDE SEQUENCE [LARGE SCALE GENOMIC DNA]</scope>
    <source>
        <strain evidence="2 3">HN1</strain>
    </source>
</reference>
<dbReference type="CDD" id="cd02440">
    <property type="entry name" value="AdoMet_MTases"/>
    <property type="match status" value="1"/>
</dbReference>
<dbReference type="RefSeq" id="WP_316974418.1">
    <property type="nucleotide sequence ID" value="NZ_JAWIIJ010000010.1"/>
</dbReference>
<dbReference type="PANTHER" id="PTHR46656">
    <property type="entry name" value="PUTATIVE-RELATED"/>
    <property type="match status" value="1"/>
</dbReference>
<sequence length="1192" mass="132618">MTTGFYRQFEESHRGSEDTITEKLSVYAPALELLEELLPGSAAVDLGCGRGEWLKLVGQYGLKARGIDTDRDMLAACKQKGLDVVNADAIDFLKSTEDNSLGLVSAFHLVEHIPFDALNDLLQQAHRALKPGGLLILETPNPENPLIGSCYFYMDPTHIKPLPPALLKFATEFSGFETTTVWRLNEADNLRHQAPSLYTVMRDASPDYAILAQKPGHEGAENAFLPLAKESKGITLEELATRFDNHHRETTDRLAKETTHLGHQLTASLEGLLERQNQQTKRDEEHRLLTAEHQKLMAHHAQLLQDYRHLLDSHEQKLRALSVLTRILQPLHYRYVRERERFRQLRHSARTRLFYQWQLIKLMRLFGMTHQASRMAKRIGLTSSGDSHSGFGGSDDTPTGPMPGSLKPATIRSITHELSDRTASPSDRDLAICIEGHFSGSYSLAAVNRHLAVALLETGHSKLCLLPREGERTDAIHDAPSQQLSRLQPLVSASGCEGDVAIYHHFPVVENPDPAQGLPVLVFFWEESRVPPETIEQINQNYRGVLVMSWLVRKALIDSGCYRPIALVPLPLDDGRAQPLPAKTDAPLRFLHVSSCFPRKGADVLLDAFATLLERHKDLELVIKTFPNPHNDTEAQLAERVPAALQPRITLIQEDYDDNAMESLYQDASAMVLPTRGEGLNLPAIEAIRHGLPVVTTGYGAHTDFLTGDGTRLVNYRFALSGSHLKTPGSLWVNPDVNDLIAQCETVIEQLRNNQLPEAMVDTQARITEQFFSDSARHRLRDGLQRLLDFDAPAEAPNPSVTLVSTWGEACGIAEYSRYLAQTLMAQGTPVSVLAPSHLLAPGEAPLADQLQSLRPAWEQQGALRLAELSQAPEALWLQYHPGFFPLDESVSRAIAEATRQGRARFITLHATLPLLDLPEERRRQTADTLNQFYRVIVHTPSDMNNLKQLGVVDNLALLPQGVARVTKTQEESSDARPFTVGGFGFLFPHKGILELIDAFAAFVKQTPDAKDARLLLLNSEHPSPGSGHYRQLCQQRLQKHGLEDRTEFCTEFLEEADMTQRLAGCDLLILPYRETPESSSAAVRTAVASCDTVAVTPARIFSEVRQATLTLPGFDSHDITQLIQATWRGDNADQLKEVHQARANWLAEHDWHRVAGRHRALLQASDTDCRWLTGLGNVTASNSTEIEDTGA</sequence>
<dbReference type="CDD" id="cd03801">
    <property type="entry name" value="GT4_PimA-like"/>
    <property type="match status" value="1"/>
</dbReference>
<dbReference type="Proteomes" id="UP001269819">
    <property type="component" value="Unassembled WGS sequence"/>
</dbReference>
<gene>
    <name evidence="2" type="ORF">RYS15_14730</name>
</gene>
<comment type="caution">
    <text evidence="2">The sequence shown here is derived from an EMBL/GenBank/DDBJ whole genome shotgun (WGS) entry which is preliminary data.</text>
</comment>
<dbReference type="PANTHER" id="PTHR46656:SF3">
    <property type="entry name" value="PUTATIVE-RELATED"/>
    <property type="match status" value="1"/>
</dbReference>
<dbReference type="Pfam" id="PF13489">
    <property type="entry name" value="Methyltransf_23"/>
    <property type="match status" value="1"/>
</dbReference>
<dbReference type="EC" id="2.4.-.-" evidence="2"/>
<feature type="region of interest" description="Disordered" evidence="1">
    <location>
        <begin position="381"/>
        <end position="408"/>
    </location>
</feature>
<protein>
    <submittedName>
        <fullName evidence="2">Glycosyltransferase</fullName>
        <ecNumber evidence="2">2.4.-.-</ecNumber>
    </submittedName>
</protein>
<evidence type="ECO:0000313" key="2">
    <source>
        <dbReference type="EMBL" id="MDV2079942.1"/>
    </source>
</evidence>
<keyword evidence="2" id="KW-0808">Transferase</keyword>
<proteinExistence type="predicted"/>
<dbReference type="Gene3D" id="3.40.50.150">
    <property type="entry name" value="Vaccinia Virus protein VP39"/>
    <property type="match status" value="1"/>
</dbReference>
<keyword evidence="2" id="KW-0328">Glycosyltransferase</keyword>
<dbReference type="GO" id="GO:0016757">
    <property type="term" value="F:glycosyltransferase activity"/>
    <property type="evidence" value="ECO:0007669"/>
    <property type="project" value="UniProtKB-KW"/>
</dbReference>
<organism evidence="2 3">
    <name type="scientific">Marinobacter xestospongiae</name>
    <dbReference type="NCBI Taxonomy" id="994319"/>
    <lineage>
        <taxon>Bacteria</taxon>
        <taxon>Pseudomonadati</taxon>
        <taxon>Pseudomonadota</taxon>
        <taxon>Gammaproteobacteria</taxon>
        <taxon>Pseudomonadales</taxon>
        <taxon>Marinobacteraceae</taxon>
        <taxon>Marinobacter</taxon>
    </lineage>
</organism>
<keyword evidence="3" id="KW-1185">Reference proteome</keyword>
<dbReference type="SUPFAM" id="SSF53335">
    <property type="entry name" value="S-adenosyl-L-methionine-dependent methyltransferases"/>
    <property type="match status" value="1"/>
</dbReference>
<evidence type="ECO:0000256" key="1">
    <source>
        <dbReference type="SAM" id="MobiDB-lite"/>
    </source>
</evidence>
<accession>A0ABU3W075</accession>
<evidence type="ECO:0000313" key="3">
    <source>
        <dbReference type="Proteomes" id="UP001269819"/>
    </source>
</evidence>